<evidence type="ECO:0000313" key="4">
    <source>
        <dbReference type="Proteomes" id="UP001492380"/>
    </source>
</evidence>
<accession>A0ABR1YDC0</accession>
<keyword evidence="4" id="KW-1185">Reference proteome</keyword>
<keyword evidence="2" id="KW-0812">Transmembrane</keyword>
<feature type="transmembrane region" description="Helical" evidence="2">
    <location>
        <begin position="96"/>
        <end position="120"/>
    </location>
</feature>
<feature type="region of interest" description="Disordered" evidence="1">
    <location>
        <begin position="141"/>
        <end position="168"/>
    </location>
</feature>
<gene>
    <name evidence="3" type="ORF">HDK90DRAFT_78484</name>
</gene>
<comment type="caution">
    <text evidence="3">The sequence shown here is derived from an EMBL/GenBank/DDBJ whole genome shotgun (WGS) entry which is preliminary data.</text>
</comment>
<sequence>MSPFAHLLDQFHHHHHRHHHHVLSSSSSQCIPRQQAAQLEGDEHCTAQHSSHSSTHSRRIRNRNRRGSSGGRTGERGAPLSQPSSQPQRTEGWRSFLLIFISVLRFSFSYLVMTGIRVFFSTFFFFPETCGVPPYHTFHQHPSASGQDHTTSTTTFTNRYPTTPRPPLRIRRHSMASCACRRLHRREHDMRRASPSPLPQRAYLPTYPPTSTARSLFASAVHRARIWLQTWPTYLPPPPTAGVSRRNNQAFLIPLRYLSVPPRFPFAFIHHLSFPPHRIASHRTAFAQREIKGEGSLHPSIHPSIRFCIPTGVRLCIRHAFASHLFFVFFFFVFLCWIWGWEEWGGVDQVRQEMRMACSMEEVAALLK</sequence>
<keyword evidence="2" id="KW-1133">Transmembrane helix</keyword>
<feature type="compositionally biased region" description="Low complexity" evidence="1">
    <location>
        <begin position="150"/>
        <end position="162"/>
    </location>
</feature>
<keyword evidence="2" id="KW-0472">Membrane</keyword>
<reference evidence="3 4" key="1">
    <citation type="submission" date="2024-04" db="EMBL/GenBank/DDBJ databases">
        <title>Phyllosticta paracitricarpa is synonymous to the EU quarantine fungus P. citricarpa based on phylogenomic analyses.</title>
        <authorList>
            <consortium name="Lawrence Berkeley National Laboratory"/>
            <person name="Van Ingen-Buijs V.A."/>
            <person name="Van Westerhoven A.C."/>
            <person name="Haridas S."/>
            <person name="Skiadas P."/>
            <person name="Martin F."/>
            <person name="Groenewald J.Z."/>
            <person name="Crous P.W."/>
            <person name="Seidl M.F."/>
        </authorList>
    </citation>
    <scope>NUCLEOTIDE SEQUENCE [LARGE SCALE GENOMIC DNA]</scope>
    <source>
        <strain evidence="3 4">CBS 123374</strain>
    </source>
</reference>
<evidence type="ECO:0000256" key="2">
    <source>
        <dbReference type="SAM" id="Phobius"/>
    </source>
</evidence>
<dbReference type="EMBL" id="JBBWRZ010000011">
    <property type="protein sequence ID" value="KAK8226172.1"/>
    <property type="molecule type" value="Genomic_DNA"/>
</dbReference>
<evidence type="ECO:0000313" key="3">
    <source>
        <dbReference type="EMBL" id="KAK8226172.1"/>
    </source>
</evidence>
<feature type="transmembrane region" description="Helical" evidence="2">
    <location>
        <begin position="321"/>
        <end position="341"/>
    </location>
</feature>
<dbReference type="Proteomes" id="UP001492380">
    <property type="component" value="Unassembled WGS sequence"/>
</dbReference>
<evidence type="ECO:0000256" key="1">
    <source>
        <dbReference type="SAM" id="MobiDB-lite"/>
    </source>
</evidence>
<name>A0ABR1YDC0_9PEZI</name>
<feature type="compositionally biased region" description="Basic residues" evidence="1">
    <location>
        <begin position="55"/>
        <end position="66"/>
    </location>
</feature>
<feature type="region of interest" description="Disordered" evidence="1">
    <location>
        <begin position="18"/>
        <end position="88"/>
    </location>
</feature>
<organism evidence="3 4">
    <name type="scientific">Phyllosticta capitalensis</name>
    <dbReference type="NCBI Taxonomy" id="121624"/>
    <lineage>
        <taxon>Eukaryota</taxon>
        <taxon>Fungi</taxon>
        <taxon>Dikarya</taxon>
        <taxon>Ascomycota</taxon>
        <taxon>Pezizomycotina</taxon>
        <taxon>Dothideomycetes</taxon>
        <taxon>Dothideomycetes incertae sedis</taxon>
        <taxon>Botryosphaeriales</taxon>
        <taxon>Phyllostictaceae</taxon>
        <taxon>Phyllosticta</taxon>
    </lineage>
</organism>
<protein>
    <submittedName>
        <fullName evidence="3">Uncharacterized protein</fullName>
    </submittedName>
</protein>
<proteinExistence type="predicted"/>